<dbReference type="PANTHER" id="PTHR38848:SF3">
    <property type="entry name" value="G-PROTEIN COUPLED RECEPTORS FAMILY 3 PROFILE DOMAIN-CONTAINING PROTEIN"/>
    <property type="match status" value="1"/>
</dbReference>
<evidence type="ECO:0000313" key="4">
    <source>
        <dbReference type="Proteomes" id="UP000807353"/>
    </source>
</evidence>
<evidence type="ECO:0008006" key="5">
    <source>
        <dbReference type="Google" id="ProtNLM"/>
    </source>
</evidence>
<feature type="region of interest" description="Disordered" evidence="1">
    <location>
        <begin position="265"/>
        <end position="309"/>
    </location>
</feature>
<keyword evidence="4" id="KW-1185">Reference proteome</keyword>
<feature type="transmembrane region" description="Helical" evidence="2">
    <location>
        <begin position="176"/>
        <end position="196"/>
    </location>
</feature>
<organism evidence="3 4">
    <name type="scientific">Collybia nuda</name>
    <dbReference type="NCBI Taxonomy" id="64659"/>
    <lineage>
        <taxon>Eukaryota</taxon>
        <taxon>Fungi</taxon>
        <taxon>Dikarya</taxon>
        <taxon>Basidiomycota</taxon>
        <taxon>Agaricomycotina</taxon>
        <taxon>Agaricomycetes</taxon>
        <taxon>Agaricomycetidae</taxon>
        <taxon>Agaricales</taxon>
        <taxon>Tricholomatineae</taxon>
        <taxon>Clitocybaceae</taxon>
        <taxon>Collybia</taxon>
    </lineage>
</organism>
<feature type="transmembrane region" description="Helical" evidence="2">
    <location>
        <begin position="90"/>
        <end position="110"/>
    </location>
</feature>
<keyword evidence="2" id="KW-1133">Transmembrane helix</keyword>
<keyword evidence="2" id="KW-0472">Membrane</keyword>
<feature type="compositionally biased region" description="Polar residues" evidence="1">
    <location>
        <begin position="268"/>
        <end position="278"/>
    </location>
</feature>
<proteinExistence type="predicted"/>
<feature type="region of interest" description="Disordered" evidence="1">
    <location>
        <begin position="387"/>
        <end position="406"/>
    </location>
</feature>
<comment type="caution">
    <text evidence="3">The sequence shown here is derived from an EMBL/GenBank/DDBJ whole genome shotgun (WGS) entry which is preliminary data.</text>
</comment>
<feature type="transmembrane region" description="Helical" evidence="2">
    <location>
        <begin position="16"/>
        <end position="34"/>
    </location>
</feature>
<feature type="transmembrane region" description="Helical" evidence="2">
    <location>
        <begin position="238"/>
        <end position="260"/>
    </location>
</feature>
<evidence type="ECO:0000256" key="2">
    <source>
        <dbReference type="SAM" id="Phobius"/>
    </source>
</evidence>
<evidence type="ECO:0000256" key="1">
    <source>
        <dbReference type="SAM" id="MobiDB-lite"/>
    </source>
</evidence>
<accession>A0A9P5YD09</accession>
<dbReference type="Proteomes" id="UP000807353">
    <property type="component" value="Unassembled WGS sequence"/>
</dbReference>
<name>A0A9P5YD09_9AGAR</name>
<feature type="region of interest" description="Disordered" evidence="1">
    <location>
        <begin position="327"/>
        <end position="352"/>
    </location>
</feature>
<gene>
    <name evidence="3" type="ORF">BDZ94DRAFT_1306191</name>
</gene>
<dbReference type="PANTHER" id="PTHR38848">
    <property type="entry name" value="G-PROTEIN COUPLED RECEPTORS FAMILY 3 PROFILE DOMAIN-CONTAINING PROTEIN"/>
    <property type="match status" value="1"/>
</dbReference>
<keyword evidence="2" id="KW-0812">Transmembrane</keyword>
<feature type="transmembrane region" description="Helical" evidence="2">
    <location>
        <begin position="55"/>
        <end position="78"/>
    </location>
</feature>
<reference evidence="3" key="1">
    <citation type="submission" date="2020-11" db="EMBL/GenBank/DDBJ databases">
        <authorList>
            <consortium name="DOE Joint Genome Institute"/>
            <person name="Ahrendt S."/>
            <person name="Riley R."/>
            <person name="Andreopoulos W."/>
            <person name="Labutti K."/>
            <person name="Pangilinan J."/>
            <person name="Ruiz-Duenas F.J."/>
            <person name="Barrasa J.M."/>
            <person name="Sanchez-Garcia M."/>
            <person name="Camarero S."/>
            <person name="Miyauchi S."/>
            <person name="Serrano A."/>
            <person name="Linde D."/>
            <person name="Babiker R."/>
            <person name="Drula E."/>
            <person name="Ayuso-Fernandez I."/>
            <person name="Pacheco R."/>
            <person name="Padilla G."/>
            <person name="Ferreira P."/>
            <person name="Barriuso J."/>
            <person name="Kellner H."/>
            <person name="Castanera R."/>
            <person name="Alfaro M."/>
            <person name="Ramirez L."/>
            <person name="Pisabarro A.G."/>
            <person name="Kuo A."/>
            <person name="Tritt A."/>
            <person name="Lipzen A."/>
            <person name="He G."/>
            <person name="Yan M."/>
            <person name="Ng V."/>
            <person name="Cullen D."/>
            <person name="Martin F."/>
            <person name="Rosso M.-N."/>
            <person name="Henrissat B."/>
            <person name="Hibbett D."/>
            <person name="Martinez A.T."/>
            <person name="Grigoriev I.V."/>
        </authorList>
    </citation>
    <scope>NUCLEOTIDE SEQUENCE</scope>
    <source>
        <strain evidence="3">CBS 247.69</strain>
    </source>
</reference>
<feature type="transmembrane region" description="Helical" evidence="2">
    <location>
        <begin position="131"/>
        <end position="151"/>
    </location>
</feature>
<sequence length="406" mass="44872">MQASESMLFPNKGMQVLAWLIHYLGIALITHCLSRRVATEDLTSWQGLSDITWPRALVLLVFLDSWLFVFASGVLVFGVGLELNGAICSAGIYLCIGCYATSKLLIYAFLIEKVHIVWSPTAGIPRFKSRVYVVCFITVALYLVIIALLLVGRTHYLRDGDQACVIGLKPFSSIPLLSYDLYVNVFLTALFLWPLFRSRMISPPVRKVAMRTLLAATVALTTSTVNMTVLTILKGKELGWVCLGSCAADVIVNALALFWVTGGGESRSWVTSSANAPRNSDRRHTTAKPPGALILGPPDSGKPGTLSHQQSPAYGYFPTTSYANSTCQNPHANTRGDLEPEPRVSSPFKQPKNKFTSLKDRLFRKDRNFVEEHGLQITVTTELDLEDQPTEAYSMQDDVYNESPKK</sequence>
<evidence type="ECO:0000313" key="3">
    <source>
        <dbReference type="EMBL" id="KAF9466603.1"/>
    </source>
</evidence>
<dbReference type="AlphaFoldDB" id="A0A9P5YD09"/>
<protein>
    <recommendedName>
        <fullName evidence="5">Transmembrane protein</fullName>
    </recommendedName>
</protein>
<feature type="transmembrane region" description="Helical" evidence="2">
    <location>
        <begin position="208"/>
        <end position="232"/>
    </location>
</feature>
<dbReference type="EMBL" id="MU150241">
    <property type="protein sequence ID" value="KAF9466603.1"/>
    <property type="molecule type" value="Genomic_DNA"/>
</dbReference>
<dbReference type="OrthoDB" id="3210850at2759"/>